<feature type="non-terminal residue" evidence="12">
    <location>
        <position position="357"/>
    </location>
</feature>
<name>A0AAN8VYY0_9MAGN</name>
<keyword evidence="2 8" id="KW-0597">Phosphoprotein</keyword>
<evidence type="ECO:0000256" key="1">
    <source>
        <dbReference type="ARBA" id="ARBA00004123"/>
    </source>
</evidence>
<dbReference type="InterPro" id="IPR045279">
    <property type="entry name" value="ARR-like"/>
</dbReference>
<dbReference type="PROSITE" id="PS50110">
    <property type="entry name" value="RESPONSE_REGULATORY"/>
    <property type="match status" value="1"/>
</dbReference>
<keyword evidence="7" id="KW-0539">Nucleus</keyword>
<accession>A0AAN8VYY0</accession>
<dbReference type="Pfam" id="PF00249">
    <property type="entry name" value="Myb_DNA-binding"/>
    <property type="match status" value="1"/>
</dbReference>
<dbReference type="GO" id="GO:0003677">
    <property type="term" value="F:DNA binding"/>
    <property type="evidence" value="ECO:0007669"/>
    <property type="project" value="InterPro"/>
</dbReference>
<evidence type="ECO:0000256" key="3">
    <source>
        <dbReference type="ARBA" id="ARBA00023012"/>
    </source>
</evidence>
<dbReference type="SUPFAM" id="SSF52172">
    <property type="entry name" value="CheY-like"/>
    <property type="match status" value="1"/>
</dbReference>
<evidence type="ECO:0000256" key="4">
    <source>
        <dbReference type="ARBA" id="ARBA00023015"/>
    </source>
</evidence>
<dbReference type="FunFam" id="1.10.10.60:FF:000007">
    <property type="entry name" value="Two-component response regulator"/>
    <property type="match status" value="1"/>
</dbReference>
<keyword evidence="6" id="KW-0804">Transcription</keyword>
<evidence type="ECO:0000259" key="11">
    <source>
        <dbReference type="PROSITE" id="PS51294"/>
    </source>
</evidence>
<evidence type="ECO:0000256" key="2">
    <source>
        <dbReference type="ARBA" id="ARBA00022553"/>
    </source>
</evidence>
<feature type="modified residue" description="4-aspartylphosphate" evidence="8">
    <location>
        <position position="75"/>
    </location>
</feature>
<feature type="domain" description="HTH myb-type" evidence="11">
    <location>
        <begin position="188"/>
        <end position="247"/>
    </location>
</feature>
<reference evidence="12 13" key="1">
    <citation type="submission" date="2023-12" db="EMBL/GenBank/DDBJ databases">
        <title>A high-quality genome assembly for Dillenia turbinata (Dilleniales).</title>
        <authorList>
            <person name="Chanderbali A."/>
        </authorList>
    </citation>
    <scope>NUCLEOTIDE SEQUENCE [LARGE SCALE GENOMIC DNA]</scope>
    <source>
        <strain evidence="12">LSX21</strain>
        <tissue evidence="12">Leaf</tissue>
    </source>
</reference>
<evidence type="ECO:0000313" key="13">
    <source>
        <dbReference type="Proteomes" id="UP001370490"/>
    </source>
</evidence>
<dbReference type="GO" id="GO:0009736">
    <property type="term" value="P:cytokinin-activated signaling pathway"/>
    <property type="evidence" value="ECO:0007669"/>
    <property type="project" value="InterPro"/>
</dbReference>
<feature type="region of interest" description="Disordered" evidence="9">
    <location>
        <begin position="150"/>
        <end position="182"/>
    </location>
</feature>
<dbReference type="InterPro" id="IPR011006">
    <property type="entry name" value="CheY-like_superfamily"/>
</dbReference>
<evidence type="ECO:0000313" key="12">
    <source>
        <dbReference type="EMBL" id="KAK6942430.1"/>
    </source>
</evidence>
<dbReference type="NCBIfam" id="TIGR01557">
    <property type="entry name" value="myb_SHAQKYF"/>
    <property type="match status" value="1"/>
</dbReference>
<proteinExistence type="predicted"/>
<comment type="caution">
    <text evidence="12">The sequence shown here is derived from an EMBL/GenBank/DDBJ whole genome shotgun (WGS) entry which is preliminary data.</text>
</comment>
<feature type="compositionally biased region" description="Basic and acidic residues" evidence="9">
    <location>
        <begin position="165"/>
        <end position="174"/>
    </location>
</feature>
<evidence type="ECO:0000256" key="8">
    <source>
        <dbReference type="PROSITE-ProRule" id="PRU00169"/>
    </source>
</evidence>
<sequence>MQSEGEDRAIIPAEPKPEFPDGLRVLAVDDDIVCLKLLCAMLVKCRYKVTMTTKAAEALEILRKKKDEFDIVITDVHMVEMDGFELLEIIGLEMDIPVIMMSANDDKACVMKGIKYGARDYLIKPVRMAELSNIWQHVFRKHIFEQNELGSKKEGSDQSSKFYKRQRDGKRENDLDSGNSQSDAYLMLPKKKRVSWSRDLHIKFVEIVQQLGVDNAVPKKILELMDEPGLTRENVASHLQKFDGFGNLSMPTVPRISFDAPGPVPQSDSPIVPASVLDGMSGISHFRAVPDPPDVLEMEEAFHAGEDDELTAMIKQYTVGSEDYVVSTSDVLASLVNGLHGASMLLHKPSNVEPRKN</sequence>
<feature type="domain" description="Response regulatory" evidence="10">
    <location>
        <begin position="24"/>
        <end position="139"/>
    </location>
</feature>
<dbReference type="Gene3D" id="1.10.10.60">
    <property type="entry name" value="Homeodomain-like"/>
    <property type="match status" value="1"/>
</dbReference>
<protein>
    <submittedName>
        <fullName evidence="12">Signal transduction response regulator, receiver domain</fullName>
    </submittedName>
</protein>
<comment type="subcellular location">
    <subcellularLocation>
        <location evidence="1">Nucleus</location>
    </subcellularLocation>
</comment>
<dbReference type="InterPro" id="IPR006447">
    <property type="entry name" value="Myb_dom_plants"/>
</dbReference>
<dbReference type="Gene3D" id="3.40.50.2300">
    <property type="match status" value="1"/>
</dbReference>
<dbReference type="PANTHER" id="PTHR43874">
    <property type="entry name" value="TWO-COMPONENT RESPONSE REGULATOR"/>
    <property type="match status" value="1"/>
</dbReference>
<dbReference type="InterPro" id="IPR017930">
    <property type="entry name" value="Myb_dom"/>
</dbReference>
<dbReference type="AlphaFoldDB" id="A0AAN8VYY0"/>
<dbReference type="PANTHER" id="PTHR43874:SF217">
    <property type="entry name" value="TWO-COMPONENT RESPONSE REGULATOR ORR24-LIKE ISOFORM X1"/>
    <property type="match status" value="1"/>
</dbReference>
<dbReference type="Pfam" id="PF00072">
    <property type="entry name" value="Response_reg"/>
    <property type="match status" value="1"/>
</dbReference>
<organism evidence="12 13">
    <name type="scientific">Dillenia turbinata</name>
    <dbReference type="NCBI Taxonomy" id="194707"/>
    <lineage>
        <taxon>Eukaryota</taxon>
        <taxon>Viridiplantae</taxon>
        <taxon>Streptophyta</taxon>
        <taxon>Embryophyta</taxon>
        <taxon>Tracheophyta</taxon>
        <taxon>Spermatophyta</taxon>
        <taxon>Magnoliopsida</taxon>
        <taxon>eudicotyledons</taxon>
        <taxon>Gunneridae</taxon>
        <taxon>Pentapetalae</taxon>
        <taxon>Dilleniales</taxon>
        <taxon>Dilleniaceae</taxon>
        <taxon>Dillenia</taxon>
    </lineage>
</organism>
<dbReference type="PROSITE" id="PS51294">
    <property type="entry name" value="HTH_MYB"/>
    <property type="match status" value="1"/>
</dbReference>
<dbReference type="InterPro" id="IPR001005">
    <property type="entry name" value="SANT/Myb"/>
</dbReference>
<dbReference type="SUPFAM" id="SSF46689">
    <property type="entry name" value="Homeodomain-like"/>
    <property type="match status" value="1"/>
</dbReference>
<dbReference type="Proteomes" id="UP001370490">
    <property type="component" value="Unassembled WGS sequence"/>
</dbReference>
<evidence type="ECO:0000256" key="9">
    <source>
        <dbReference type="SAM" id="MobiDB-lite"/>
    </source>
</evidence>
<dbReference type="InterPro" id="IPR009057">
    <property type="entry name" value="Homeodomain-like_sf"/>
</dbReference>
<evidence type="ECO:0000259" key="10">
    <source>
        <dbReference type="PROSITE" id="PS50110"/>
    </source>
</evidence>
<keyword evidence="4" id="KW-0805">Transcription regulation</keyword>
<keyword evidence="5" id="KW-0010">Activator</keyword>
<keyword evidence="3" id="KW-0902">Two-component regulatory system</keyword>
<keyword evidence="13" id="KW-1185">Reference proteome</keyword>
<evidence type="ECO:0000256" key="6">
    <source>
        <dbReference type="ARBA" id="ARBA00023163"/>
    </source>
</evidence>
<dbReference type="GO" id="GO:0005634">
    <property type="term" value="C:nucleus"/>
    <property type="evidence" value="ECO:0007669"/>
    <property type="project" value="UniProtKB-SubCell"/>
</dbReference>
<dbReference type="GO" id="GO:0000160">
    <property type="term" value="P:phosphorelay signal transduction system"/>
    <property type="evidence" value="ECO:0007669"/>
    <property type="project" value="UniProtKB-KW"/>
</dbReference>
<dbReference type="SMART" id="SM00448">
    <property type="entry name" value="REC"/>
    <property type="match status" value="1"/>
</dbReference>
<evidence type="ECO:0000256" key="5">
    <source>
        <dbReference type="ARBA" id="ARBA00023159"/>
    </source>
</evidence>
<dbReference type="EMBL" id="JBAMMX010000004">
    <property type="protein sequence ID" value="KAK6942430.1"/>
    <property type="molecule type" value="Genomic_DNA"/>
</dbReference>
<gene>
    <name evidence="12" type="ORF">RJ641_027807</name>
</gene>
<dbReference type="InterPro" id="IPR001789">
    <property type="entry name" value="Sig_transdc_resp-reg_receiver"/>
</dbReference>
<evidence type="ECO:0000256" key="7">
    <source>
        <dbReference type="ARBA" id="ARBA00023242"/>
    </source>
</evidence>
<dbReference type="CDD" id="cd17584">
    <property type="entry name" value="REC_typeB_ARR-like"/>
    <property type="match status" value="1"/>
</dbReference>